<protein>
    <submittedName>
        <fullName evidence="2">Uncharacterized protein</fullName>
    </submittedName>
</protein>
<dbReference type="Proteomes" id="UP000298468">
    <property type="component" value="Unassembled WGS sequence"/>
</dbReference>
<dbReference type="RefSeq" id="WP_134639040.1">
    <property type="nucleotide sequence ID" value="NZ_SOHM01000002.1"/>
</dbReference>
<feature type="compositionally biased region" description="Basic and acidic residues" evidence="1">
    <location>
        <begin position="1"/>
        <end position="17"/>
    </location>
</feature>
<dbReference type="AlphaFoldDB" id="A0A4R9BZ70"/>
<sequence length="100" mass="11073">MSKDKSKEPRDEFDRIQIPEFLTRPFERLTGGPAVSTPTRPGPGDRSESSTNVDSDADADTGENPDDTEPVQRQWWAGYKGKLLLYGAGTLVMVFLQSRG</sequence>
<feature type="compositionally biased region" description="Acidic residues" evidence="1">
    <location>
        <begin position="55"/>
        <end position="69"/>
    </location>
</feature>
<comment type="caution">
    <text evidence="2">The sequence shown here is derived from an EMBL/GenBank/DDBJ whole genome shotgun (WGS) entry which is preliminary data.</text>
</comment>
<feature type="region of interest" description="Disordered" evidence="1">
    <location>
        <begin position="1"/>
        <end position="73"/>
    </location>
</feature>
<gene>
    <name evidence="2" type="ORF">E3T61_00910</name>
</gene>
<evidence type="ECO:0000256" key="1">
    <source>
        <dbReference type="SAM" id="MobiDB-lite"/>
    </source>
</evidence>
<evidence type="ECO:0000313" key="3">
    <source>
        <dbReference type="Proteomes" id="UP000298468"/>
    </source>
</evidence>
<evidence type="ECO:0000313" key="2">
    <source>
        <dbReference type="EMBL" id="TFD95227.1"/>
    </source>
</evidence>
<name>A0A4R9BZ70_9MICO</name>
<dbReference type="OrthoDB" id="5117777at2"/>
<dbReference type="EMBL" id="SOHM01000002">
    <property type="protein sequence ID" value="TFD95227.1"/>
    <property type="molecule type" value="Genomic_DNA"/>
</dbReference>
<accession>A0A4R9BZ70</accession>
<proteinExistence type="predicted"/>
<keyword evidence="3" id="KW-1185">Reference proteome</keyword>
<organism evidence="2 3">
    <name type="scientific">Cryobacterium lactosi</name>
    <dbReference type="NCBI Taxonomy" id="1259202"/>
    <lineage>
        <taxon>Bacteria</taxon>
        <taxon>Bacillati</taxon>
        <taxon>Actinomycetota</taxon>
        <taxon>Actinomycetes</taxon>
        <taxon>Micrococcales</taxon>
        <taxon>Microbacteriaceae</taxon>
        <taxon>Cryobacterium</taxon>
    </lineage>
</organism>
<reference evidence="2 3" key="1">
    <citation type="submission" date="2019-03" db="EMBL/GenBank/DDBJ databases">
        <title>Genomics of glacier-inhabiting Cryobacterium strains.</title>
        <authorList>
            <person name="Liu Q."/>
            <person name="Xin Y.-H."/>
        </authorList>
    </citation>
    <scope>NUCLEOTIDE SEQUENCE [LARGE SCALE GENOMIC DNA]</scope>
    <source>
        <strain evidence="2 3">Sr59</strain>
    </source>
</reference>